<accession>A0A835LCH6</accession>
<protein>
    <submittedName>
        <fullName evidence="2">Uncharacterized protein</fullName>
    </submittedName>
</protein>
<organism evidence="2 3">
    <name type="scientific">Spodoptera exigua</name>
    <name type="common">Beet armyworm</name>
    <name type="synonym">Noctua fulgens</name>
    <dbReference type="NCBI Taxonomy" id="7107"/>
    <lineage>
        <taxon>Eukaryota</taxon>
        <taxon>Metazoa</taxon>
        <taxon>Ecdysozoa</taxon>
        <taxon>Arthropoda</taxon>
        <taxon>Hexapoda</taxon>
        <taxon>Insecta</taxon>
        <taxon>Pterygota</taxon>
        <taxon>Neoptera</taxon>
        <taxon>Endopterygota</taxon>
        <taxon>Lepidoptera</taxon>
        <taxon>Glossata</taxon>
        <taxon>Ditrysia</taxon>
        <taxon>Noctuoidea</taxon>
        <taxon>Noctuidae</taxon>
        <taxon>Amphipyrinae</taxon>
        <taxon>Spodoptera</taxon>
    </lineage>
</organism>
<feature type="region of interest" description="Disordered" evidence="1">
    <location>
        <begin position="222"/>
        <end position="245"/>
    </location>
</feature>
<gene>
    <name evidence="2" type="ORF">HW555_004147</name>
</gene>
<dbReference type="EMBL" id="JACKWZ010000045">
    <property type="protein sequence ID" value="KAF9419220.1"/>
    <property type="molecule type" value="Genomic_DNA"/>
</dbReference>
<feature type="region of interest" description="Disordered" evidence="1">
    <location>
        <begin position="1"/>
        <end position="63"/>
    </location>
</feature>
<evidence type="ECO:0000256" key="1">
    <source>
        <dbReference type="SAM" id="MobiDB-lite"/>
    </source>
</evidence>
<feature type="compositionally biased region" description="Polar residues" evidence="1">
    <location>
        <begin position="17"/>
        <end position="40"/>
    </location>
</feature>
<feature type="compositionally biased region" description="Polar residues" evidence="1">
    <location>
        <begin position="232"/>
        <end position="245"/>
    </location>
</feature>
<proteinExistence type="predicted"/>
<evidence type="ECO:0000313" key="2">
    <source>
        <dbReference type="EMBL" id="KAF9419220.1"/>
    </source>
</evidence>
<reference evidence="2" key="1">
    <citation type="submission" date="2020-08" db="EMBL/GenBank/DDBJ databases">
        <title>Spodoptera exigua strain:BAW_Kor-Di-RS1 Genome sequencing and assembly.</title>
        <authorList>
            <person name="Kim J."/>
            <person name="Nam H.Y."/>
            <person name="Kwon M."/>
            <person name="Choi J.H."/>
            <person name="Cho S.R."/>
            <person name="Kim G.-H."/>
        </authorList>
    </citation>
    <scope>NUCLEOTIDE SEQUENCE</scope>
    <source>
        <strain evidence="2">BAW_Kor-Di-RS1</strain>
        <tissue evidence="2">Whole-body</tissue>
    </source>
</reference>
<evidence type="ECO:0000313" key="3">
    <source>
        <dbReference type="Proteomes" id="UP000648187"/>
    </source>
</evidence>
<dbReference type="AlphaFoldDB" id="A0A835LCH6"/>
<sequence length="245" mass="26571">MLRSPRLDSETGPDVVTPTSPQPDSNVSNVPLDQNKTAASTGVGKNRPQRFRKPPVRSSSSDELLASLSFSSPKFGNLLENMSFISSNSSPLSSSSCQRLKSTLSQWCFFLSLVKAGQKEKDATPRHADACPFKALLRAIIRGAPDNGSSAIHMSAVDNQARASTLVLSGSNSGKRKYITGLKWTVNFMRFKRSTLAVASSSTRMRLARRIARARHTSCRCPNEKFDPPSDTLKSSDGTAAFKST</sequence>
<name>A0A835LCH6_SPOEX</name>
<dbReference type="Proteomes" id="UP000648187">
    <property type="component" value="Unassembled WGS sequence"/>
</dbReference>
<comment type="caution">
    <text evidence="2">The sequence shown here is derived from an EMBL/GenBank/DDBJ whole genome shotgun (WGS) entry which is preliminary data.</text>
</comment>
<keyword evidence="3" id="KW-1185">Reference proteome</keyword>